<feature type="transmembrane region" description="Helical" evidence="1">
    <location>
        <begin position="53"/>
        <end position="75"/>
    </location>
</feature>
<sequence>MELAEIEWPKQLRKAIGTSVSAAIIATILLWLLQTGLLTDQIGRAVEPDSSGWMGVVMLLLFAWMLPLLEFDLLIHKPVTRWLPTTGYIYLISFIHAAMLTLSTMLWPFVIGAAGIGQRFEDWPITPMRLALTFICCWAVALSSVGSALSMPRLLLSRLWMFFLVGFPWVLLTLGGCITLAVVVGKTSPMNYGSVLAVVTVVLLAVLIFVPAVLAFSQPRLLANLERDKQWRAQQSEPRRG</sequence>
<accession>A0ABV5X517</accession>
<feature type="transmembrane region" description="Helical" evidence="1">
    <location>
        <begin position="161"/>
        <end position="183"/>
    </location>
</feature>
<dbReference type="Proteomes" id="UP001589707">
    <property type="component" value="Unassembled WGS sequence"/>
</dbReference>
<evidence type="ECO:0000313" key="3">
    <source>
        <dbReference type="Proteomes" id="UP001589707"/>
    </source>
</evidence>
<keyword evidence="3" id="KW-1185">Reference proteome</keyword>
<feature type="transmembrane region" description="Helical" evidence="1">
    <location>
        <begin position="195"/>
        <end position="217"/>
    </location>
</feature>
<name>A0ABV5X517_9MICO</name>
<reference evidence="2 3" key="1">
    <citation type="submission" date="2024-09" db="EMBL/GenBank/DDBJ databases">
        <authorList>
            <person name="Sun Q."/>
            <person name="Mori K."/>
        </authorList>
    </citation>
    <scope>NUCLEOTIDE SEQUENCE [LARGE SCALE GENOMIC DNA]</scope>
    <source>
        <strain evidence="2 3">JCM 11683</strain>
    </source>
</reference>
<dbReference type="EMBL" id="JBHMAU010000120">
    <property type="protein sequence ID" value="MFB9777523.1"/>
    <property type="molecule type" value="Genomic_DNA"/>
</dbReference>
<keyword evidence="1" id="KW-1133">Transmembrane helix</keyword>
<feature type="transmembrane region" description="Helical" evidence="1">
    <location>
        <begin position="130"/>
        <end position="149"/>
    </location>
</feature>
<proteinExistence type="predicted"/>
<dbReference type="RefSeq" id="WP_376841498.1">
    <property type="nucleotide sequence ID" value="NZ_JBHMAU010000120.1"/>
</dbReference>
<gene>
    <name evidence="2" type="ORF">ACFFN1_14180</name>
</gene>
<organism evidence="2 3">
    <name type="scientific">Brevibacterium otitidis</name>
    <dbReference type="NCBI Taxonomy" id="53364"/>
    <lineage>
        <taxon>Bacteria</taxon>
        <taxon>Bacillati</taxon>
        <taxon>Actinomycetota</taxon>
        <taxon>Actinomycetes</taxon>
        <taxon>Micrococcales</taxon>
        <taxon>Brevibacteriaceae</taxon>
        <taxon>Brevibacterium</taxon>
    </lineage>
</organism>
<comment type="caution">
    <text evidence="2">The sequence shown here is derived from an EMBL/GenBank/DDBJ whole genome shotgun (WGS) entry which is preliminary data.</text>
</comment>
<evidence type="ECO:0000256" key="1">
    <source>
        <dbReference type="SAM" id="Phobius"/>
    </source>
</evidence>
<keyword evidence="1" id="KW-0812">Transmembrane</keyword>
<keyword evidence="1" id="KW-0472">Membrane</keyword>
<protein>
    <submittedName>
        <fullName evidence="2">Uncharacterized protein</fullName>
    </submittedName>
</protein>
<feature type="transmembrane region" description="Helical" evidence="1">
    <location>
        <begin position="12"/>
        <end position="33"/>
    </location>
</feature>
<feature type="transmembrane region" description="Helical" evidence="1">
    <location>
        <begin position="87"/>
        <end position="110"/>
    </location>
</feature>
<evidence type="ECO:0000313" key="2">
    <source>
        <dbReference type="EMBL" id="MFB9777523.1"/>
    </source>
</evidence>